<dbReference type="EMBL" id="DRZC01000078">
    <property type="protein sequence ID" value="HHQ80926.1"/>
    <property type="molecule type" value="Genomic_DNA"/>
</dbReference>
<accession>A0A7J3ZLE0</accession>
<evidence type="ECO:0000313" key="2">
    <source>
        <dbReference type="EMBL" id="HHQ80926.1"/>
    </source>
</evidence>
<gene>
    <name evidence="2" type="ORF">ENM78_05715</name>
</gene>
<name>A0A7J3ZLE0_9CREN</name>
<dbReference type="Gene3D" id="3.40.50.2000">
    <property type="entry name" value="Glycogen Phosphorylase B"/>
    <property type="match status" value="2"/>
</dbReference>
<comment type="caution">
    <text evidence="2">The sequence shown here is derived from an EMBL/GenBank/DDBJ whole genome shotgun (WGS) entry which is preliminary data.</text>
</comment>
<protein>
    <submittedName>
        <fullName evidence="2">Group 1 glycosyl transferase</fullName>
    </submittedName>
</protein>
<dbReference type="PANTHER" id="PTHR45947:SF3">
    <property type="entry name" value="SULFOQUINOVOSYL TRANSFERASE SQD2"/>
    <property type="match status" value="1"/>
</dbReference>
<dbReference type="PANTHER" id="PTHR45947">
    <property type="entry name" value="SULFOQUINOVOSYL TRANSFERASE SQD2"/>
    <property type="match status" value="1"/>
</dbReference>
<sequence>MKIGIVSRYPPVHCGVAEYTRFLIRGLKGAYPDLQVVVFSSREASEEPYVDEELGVKIVPSFSIREESYSMLIENIASHGKFDVIHVQHEYGIFGYRPGIVSTLIRAKEENLAKAVVFTMHTVHHESRGEKDAVLTQALLSEVDSVIVHSVLQEFELLSQSIEPVKIRRIPHGTLINPFLGYPKQKLAKLAGIEAEISDRDFLLVAPGFLRHDKGFDVLSEAVRGLRGVRIIVAGKRRDKSPNIQGIVSDNITLIERYLTADEILALVALADAIVLPYREKPGRYSVSGVLHLSMGSLKPIIGTRVSRLVELYERVPRLTTLPERPEQLRALISWVRQNYDLAVTYSSSIYSYATTTQWLHVARSHVLLYKELIGHRESSHAVLPFDREDVGEST</sequence>
<dbReference type="SUPFAM" id="SSF53756">
    <property type="entry name" value="UDP-Glycosyltransferase/glycogen phosphorylase"/>
    <property type="match status" value="1"/>
</dbReference>
<keyword evidence="2" id="KW-0808">Transferase</keyword>
<dbReference type="Pfam" id="PF13439">
    <property type="entry name" value="Glyco_transf_4"/>
    <property type="match status" value="1"/>
</dbReference>
<organism evidence="2">
    <name type="scientific">Fervidicoccus fontis</name>
    <dbReference type="NCBI Taxonomy" id="683846"/>
    <lineage>
        <taxon>Archaea</taxon>
        <taxon>Thermoproteota</taxon>
        <taxon>Thermoprotei</taxon>
        <taxon>Fervidicoccales</taxon>
        <taxon>Fervidicoccaceae</taxon>
        <taxon>Fervidicoccus</taxon>
    </lineage>
</organism>
<evidence type="ECO:0000259" key="1">
    <source>
        <dbReference type="Pfam" id="PF13439"/>
    </source>
</evidence>
<proteinExistence type="predicted"/>
<dbReference type="InterPro" id="IPR028098">
    <property type="entry name" value="Glyco_trans_4-like_N"/>
</dbReference>
<reference evidence="2" key="1">
    <citation type="journal article" date="2020" name="mSystems">
        <title>Genome- and Community-Level Interaction Insights into Carbon Utilization and Element Cycling Functions of Hydrothermarchaeota in Hydrothermal Sediment.</title>
        <authorList>
            <person name="Zhou Z."/>
            <person name="Liu Y."/>
            <person name="Xu W."/>
            <person name="Pan J."/>
            <person name="Luo Z.H."/>
            <person name="Li M."/>
        </authorList>
    </citation>
    <scope>NUCLEOTIDE SEQUENCE [LARGE SCALE GENOMIC DNA]</scope>
    <source>
        <strain evidence="2">SpSt-1116</strain>
    </source>
</reference>
<dbReference type="AlphaFoldDB" id="A0A7J3ZLE0"/>
<dbReference type="Pfam" id="PF13692">
    <property type="entry name" value="Glyco_trans_1_4"/>
    <property type="match status" value="1"/>
</dbReference>
<dbReference type="InterPro" id="IPR050194">
    <property type="entry name" value="Glycosyltransferase_grp1"/>
</dbReference>
<dbReference type="GO" id="GO:0016757">
    <property type="term" value="F:glycosyltransferase activity"/>
    <property type="evidence" value="ECO:0007669"/>
    <property type="project" value="TreeGrafter"/>
</dbReference>
<feature type="domain" description="Glycosyltransferase subfamily 4-like N-terminal" evidence="1">
    <location>
        <begin position="15"/>
        <end position="173"/>
    </location>
</feature>